<protein>
    <submittedName>
        <fullName evidence="2">Uncharacterized protein</fullName>
    </submittedName>
</protein>
<feature type="signal peptide" evidence="1">
    <location>
        <begin position="1"/>
        <end position="17"/>
    </location>
</feature>
<accession>A0AA35WMF4</accession>
<proteinExistence type="predicted"/>
<evidence type="ECO:0000256" key="1">
    <source>
        <dbReference type="SAM" id="SignalP"/>
    </source>
</evidence>
<keyword evidence="3" id="KW-1185">Reference proteome</keyword>
<gene>
    <name evidence="2" type="ORF">GBAR_LOCUS11620</name>
</gene>
<dbReference type="Proteomes" id="UP001174909">
    <property type="component" value="Unassembled WGS sequence"/>
</dbReference>
<name>A0AA35WMF4_GEOBA</name>
<evidence type="ECO:0000313" key="2">
    <source>
        <dbReference type="EMBL" id="CAI8019317.1"/>
    </source>
</evidence>
<comment type="caution">
    <text evidence="2">The sequence shown here is derived from an EMBL/GenBank/DDBJ whole genome shotgun (WGS) entry which is preliminary data.</text>
</comment>
<dbReference type="EMBL" id="CASHTH010001743">
    <property type="protein sequence ID" value="CAI8019317.1"/>
    <property type="molecule type" value="Genomic_DNA"/>
</dbReference>
<organism evidence="2 3">
    <name type="scientific">Geodia barretti</name>
    <name type="common">Barrett's horny sponge</name>
    <dbReference type="NCBI Taxonomy" id="519541"/>
    <lineage>
        <taxon>Eukaryota</taxon>
        <taxon>Metazoa</taxon>
        <taxon>Porifera</taxon>
        <taxon>Demospongiae</taxon>
        <taxon>Heteroscleromorpha</taxon>
        <taxon>Tetractinellida</taxon>
        <taxon>Astrophorina</taxon>
        <taxon>Geodiidae</taxon>
        <taxon>Geodia</taxon>
    </lineage>
</organism>
<sequence length="39" mass="4769">MFLLLLFMLLELSQLTGQLSKPRFLGSNWCRRERHYIRT</sequence>
<feature type="chain" id="PRO_5041283431" evidence="1">
    <location>
        <begin position="18"/>
        <end position="39"/>
    </location>
</feature>
<keyword evidence="1" id="KW-0732">Signal</keyword>
<reference evidence="2" key="1">
    <citation type="submission" date="2023-03" db="EMBL/GenBank/DDBJ databases">
        <authorList>
            <person name="Steffen K."/>
            <person name="Cardenas P."/>
        </authorList>
    </citation>
    <scope>NUCLEOTIDE SEQUENCE</scope>
</reference>
<evidence type="ECO:0000313" key="3">
    <source>
        <dbReference type="Proteomes" id="UP001174909"/>
    </source>
</evidence>
<dbReference type="AlphaFoldDB" id="A0AA35WMF4"/>